<feature type="transmembrane region" description="Helical" evidence="5">
    <location>
        <begin position="82"/>
        <end position="104"/>
    </location>
</feature>
<dbReference type="AlphaFoldDB" id="A0A1T4Z118"/>
<dbReference type="Proteomes" id="UP000191040">
    <property type="component" value="Chromosome I"/>
</dbReference>
<evidence type="ECO:0000313" key="7">
    <source>
        <dbReference type="Proteomes" id="UP000191040"/>
    </source>
</evidence>
<evidence type="ECO:0000256" key="4">
    <source>
        <dbReference type="ARBA" id="ARBA00023136"/>
    </source>
</evidence>
<dbReference type="RefSeq" id="WP_078699830.1">
    <property type="nucleotide sequence ID" value="NZ_LT796768.1"/>
</dbReference>
<feature type="transmembrane region" description="Helical" evidence="5">
    <location>
        <begin position="198"/>
        <end position="219"/>
    </location>
</feature>
<feature type="transmembrane region" description="Helical" evidence="5">
    <location>
        <begin position="55"/>
        <end position="76"/>
    </location>
</feature>
<evidence type="ECO:0000256" key="5">
    <source>
        <dbReference type="SAM" id="Phobius"/>
    </source>
</evidence>
<reference evidence="7" key="1">
    <citation type="submission" date="2017-02" db="EMBL/GenBank/DDBJ databases">
        <authorList>
            <person name="Varghese N."/>
            <person name="Submissions S."/>
        </authorList>
    </citation>
    <scope>NUCLEOTIDE SEQUENCE [LARGE SCALE GENOMIC DNA]</scope>
    <source>
        <strain evidence="7">9H-4</strain>
    </source>
</reference>
<dbReference type="EMBL" id="LT796768">
    <property type="protein sequence ID" value="SKB07724.1"/>
    <property type="molecule type" value="Genomic_DNA"/>
</dbReference>
<evidence type="ECO:0000313" key="6">
    <source>
        <dbReference type="EMBL" id="SKB07724.1"/>
    </source>
</evidence>
<evidence type="ECO:0000256" key="3">
    <source>
        <dbReference type="ARBA" id="ARBA00022989"/>
    </source>
</evidence>
<keyword evidence="7" id="KW-1185">Reference proteome</keyword>
<keyword evidence="4 5" id="KW-0472">Membrane</keyword>
<dbReference type="STRING" id="1736691.SAMN06295964_1797"/>
<organism evidence="6 7">
    <name type="scientific">Aeromicrobium choanae</name>
    <dbReference type="NCBI Taxonomy" id="1736691"/>
    <lineage>
        <taxon>Bacteria</taxon>
        <taxon>Bacillati</taxon>
        <taxon>Actinomycetota</taxon>
        <taxon>Actinomycetes</taxon>
        <taxon>Propionibacteriales</taxon>
        <taxon>Nocardioidaceae</taxon>
        <taxon>Aeromicrobium</taxon>
    </lineage>
</organism>
<dbReference type="CDD" id="cd16914">
    <property type="entry name" value="EcfT"/>
    <property type="match status" value="1"/>
</dbReference>
<sequence>MTGLLTRLNPLVLIGIGVAAALGSPAIRTLPVALLAVALWVVAAVLTVPSWRYPAFCLLLVLIPMASVAWSTWLLGGHELEVAVVAGLRTFVLAWPGAVAVGYVDVARLGDYLAQSLKVPGRFAAALSAALQRVAGSWRTWHDLERTRRARGLKVRPWSMAFALLVHTIRDATRTSIAMDARGFATAQRRTWAEPADWIRADVAVLFGAVVLALVPAAISLMSH</sequence>
<dbReference type="InterPro" id="IPR003339">
    <property type="entry name" value="ABC/ECF_trnsptr_transmembrane"/>
</dbReference>
<evidence type="ECO:0000256" key="2">
    <source>
        <dbReference type="ARBA" id="ARBA00022692"/>
    </source>
</evidence>
<gene>
    <name evidence="6" type="ORF">SAMN06295964_1797</name>
</gene>
<keyword evidence="2 5" id="KW-0812">Transmembrane</keyword>
<feature type="transmembrane region" description="Helical" evidence="5">
    <location>
        <begin position="7"/>
        <end position="24"/>
    </location>
</feature>
<proteinExistence type="predicted"/>
<comment type="subcellular location">
    <subcellularLocation>
        <location evidence="1">Membrane</location>
        <topology evidence="1">Multi-pass membrane protein</topology>
    </subcellularLocation>
</comment>
<name>A0A1T4Z118_9ACTN</name>
<accession>A0A1T4Z118</accession>
<dbReference type="GO" id="GO:0005886">
    <property type="term" value="C:plasma membrane"/>
    <property type="evidence" value="ECO:0007669"/>
    <property type="project" value="UniProtKB-ARBA"/>
</dbReference>
<keyword evidence="3 5" id="KW-1133">Transmembrane helix</keyword>
<protein>
    <submittedName>
        <fullName evidence="6">Energy-coupling factor transport system permease protein</fullName>
    </submittedName>
</protein>
<evidence type="ECO:0000256" key="1">
    <source>
        <dbReference type="ARBA" id="ARBA00004141"/>
    </source>
</evidence>
<feature type="transmembrane region" description="Helical" evidence="5">
    <location>
        <begin position="30"/>
        <end position="48"/>
    </location>
</feature>
<dbReference type="OrthoDB" id="6400at2"/>